<accession>A0AA95ETW3</accession>
<reference evidence="1" key="1">
    <citation type="submission" date="2023-03" db="EMBL/GenBank/DDBJ databases">
        <title>Andean soil-derived lignocellulolytic bacterial consortium as a source of novel taxa and putative plastic-active enzymes.</title>
        <authorList>
            <person name="Diaz-Garcia L."/>
            <person name="Chuvochina M."/>
            <person name="Feuerriegel G."/>
            <person name="Bunk B."/>
            <person name="Sproer C."/>
            <person name="Streit W.R."/>
            <person name="Rodriguez L.M."/>
            <person name="Overmann J."/>
            <person name="Jimenez D.J."/>
        </authorList>
    </citation>
    <scope>NUCLEOTIDE SEQUENCE</scope>
    <source>
        <strain evidence="1">MAG 2441</strain>
    </source>
</reference>
<gene>
    <name evidence="1" type="ORF">P0Y55_12085</name>
</gene>
<organism evidence="1 2">
    <name type="scientific">Candidatus Cohnella colombiensis</name>
    <dbReference type="NCBI Taxonomy" id="3121368"/>
    <lineage>
        <taxon>Bacteria</taxon>
        <taxon>Bacillati</taxon>
        <taxon>Bacillota</taxon>
        <taxon>Bacilli</taxon>
        <taxon>Bacillales</taxon>
        <taxon>Paenibacillaceae</taxon>
        <taxon>Cohnella</taxon>
    </lineage>
</organism>
<protein>
    <submittedName>
        <fullName evidence="1">Uncharacterized protein</fullName>
    </submittedName>
</protein>
<dbReference type="Proteomes" id="UP001178662">
    <property type="component" value="Chromosome"/>
</dbReference>
<evidence type="ECO:0000313" key="1">
    <source>
        <dbReference type="EMBL" id="WEK53325.1"/>
    </source>
</evidence>
<dbReference type="AlphaFoldDB" id="A0AA95ETW3"/>
<keyword evidence="2" id="KW-1185">Reference proteome</keyword>
<dbReference type="EMBL" id="CP119317">
    <property type="protein sequence ID" value="WEK53325.1"/>
    <property type="molecule type" value="Genomic_DNA"/>
</dbReference>
<proteinExistence type="predicted"/>
<evidence type="ECO:0000313" key="2">
    <source>
        <dbReference type="Proteomes" id="UP001178662"/>
    </source>
</evidence>
<name>A0AA95ETW3_9BACL</name>
<sequence>MNRVAYNPKNGRLKTDASGVNVKRGFPAHLVIEAAQATAPNTAGIRAAAASTGSTSVFTTGITQPSVPRNITATAGGTAADIKAIQVIIEGTNFNDEVITETLPAFTASTAGTVTGIKAFKTVTKITIPAHTNTGATTAIGFGKKLGIPYKLPHNTVLFAALDNVREATAPTVTNSATAIENNTVDLNTALNSKQVDVYLVV</sequence>